<proteinExistence type="predicted"/>
<feature type="region of interest" description="Disordered" evidence="1">
    <location>
        <begin position="1"/>
        <end position="35"/>
    </location>
</feature>
<feature type="non-terminal residue" evidence="3">
    <location>
        <position position="138"/>
    </location>
</feature>
<dbReference type="GO" id="GO:0000166">
    <property type="term" value="F:nucleotide binding"/>
    <property type="evidence" value="ECO:0007669"/>
    <property type="project" value="InterPro"/>
</dbReference>
<feature type="domain" description="Serine-tRNA synthetase type1 N-terminal" evidence="2">
    <location>
        <begin position="50"/>
        <end position="137"/>
    </location>
</feature>
<feature type="region of interest" description="Disordered" evidence="1">
    <location>
        <begin position="96"/>
        <end position="115"/>
    </location>
</feature>
<organism evidence="3 4">
    <name type="scientific">Haematococcus lacustris</name>
    <name type="common">Green alga</name>
    <name type="synonym">Haematococcus pluvialis</name>
    <dbReference type="NCBI Taxonomy" id="44745"/>
    <lineage>
        <taxon>Eukaryota</taxon>
        <taxon>Viridiplantae</taxon>
        <taxon>Chlorophyta</taxon>
        <taxon>core chlorophytes</taxon>
        <taxon>Chlorophyceae</taxon>
        <taxon>CS clade</taxon>
        <taxon>Chlamydomonadales</taxon>
        <taxon>Haematococcaceae</taxon>
        <taxon>Haematococcus</taxon>
    </lineage>
</organism>
<evidence type="ECO:0000313" key="3">
    <source>
        <dbReference type="EMBL" id="GFH10547.1"/>
    </source>
</evidence>
<dbReference type="AlphaFoldDB" id="A0A699YJY4"/>
<dbReference type="Gene3D" id="1.10.287.40">
    <property type="entry name" value="Serine-tRNA synthetase, tRNA binding domain"/>
    <property type="match status" value="1"/>
</dbReference>
<sequence length="138" mass="15835">MLFRKEPSTLRHGVFGQGQAPRVSPSIRAQASATQTADIKPVQQLYKASIDFRAIKDNLEAVEHNTRIRNSKADPRRVVQLYDQFVQLKLETDSLRAERNTNSSQMKGKLEKEQRDKLIHRGQQLKEQLAELEAKLVQ</sequence>
<evidence type="ECO:0000259" key="2">
    <source>
        <dbReference type="Pfam" id="PF02403"/>
    </source>
</evidence>
<dbReference type="Pfam" id="PF02403">
    <property type="entry name" value="Seryl_tRNA_N"/>
    <property type="match status" value="1"/>
</dbReference>
<dbReference type="EMBL" id="BLLF01000325">
    <property type="protein sequence ID" value="GFH10547.1"/>
    <property type="molecule type" value="Genomic_DNA"/>
</dbReference>
<evidence type="ECO:0000256" key="1">
    <source>
        <dbReference type="SAM" id="MobiDB-lite"/>
    </source>
</evidence>
<reference evidence="3 4" key="1">
    <citation type="submission" date="2020-02" db="EMBL/GenBank/DDBJ databases">
        <title>Draft genome sequence of Haematococcus lacustris strain NIES-144.</title>
        <authorList>
            <person name="Morimoto D."/>
            <person name="Nakagawa S."/>
            <person name="Yoshida T."/>
            <person name="Sawayama S."/>
        </authorList>
    </citation>
    <scope>NUCLEOTIDE SEQUENCE [LARGE SCALE GENOMIC DNA]</scope>
    <source>
        <strain evidence="3 4">NIES-144</strain>
    </source>
</reference>
<dbReference type="InterPro" id="IPR042103">
    <property type="entry name" value="SerRS_1_N_sf"/>
</dbReference>
<accession>A0A699YJY4</accession>
<dbReference type="InterPro" id="IPR010978">
    <property type="entry name" value="tRNA-bd_arm"/>
</dbReference>
<name>A0A699YJY4_HAELA</name>
<gene>
    <name evidence="3" type="ORF">HaLaN_05878</name>
</gene>
<dbReference type="InterPro" id="IPR015866">
    <property type="entry name" value="Ser-tRNA-synth_1_N"/>
</dbReference>
<evidence type="ECO:0000313" key="4">
    <source>
        <dbReference type="Proteomes" id="UP000485058"/>
    </source>
</evidence>
<protein>
    <submittedName>
        <fullName evidence="3">Seryl-tRNA synthetase</fullName>
    </submittedName>
</protein>
<comment type="caution">
    <text evidence="3">The sequence shown here is derived from an EMBL/GenBank/DDBJ whole genome shotgun (WGS) entry which is preliminary data.</text>
</comment>
<keyword evidence="3" id="KW-0030">Aminoacyl-tRNA synthetase</keyword>
<keyword evidence="3" id="KW-0436">Ligase</keyword>
<dbReference type="Proteomes" id="UP000485058">
    <property type="component" value="Unassembled WGS sequence"/>
</dbReference>
<dbReference type="GO" id="GO:0004812">
    <property type="term" value="F:aminoacyl-tRNA ligase activity"/>
    <property type="evidence" value="ECO:0007669"/>
    <property type="project" value="UniProtKB-KW"/>
</dbReference>
<keyword evidence="4" id="KW-1185">Reference proteome</keyword>
<dbReference type="SUPFAM" id="SSF46589">
    <property type="entry name" value="tRNA-binding arm"/>
    <property type="match status" value="1"/>
</dbReference>